<gene>
    <name evidence="1" type="ORF">SAMN05444412_11730</name>
</gene>
<keyword evidence="2" id="KW-1185">Reference proteome</keyword>
<evidence type="ECO:0000313" key="1">
    <source>
        <dbReference type="EMBL" id="SDZ48840.1"/>
    </source>
</evidence>
<comment type="caution">
    <text evidence="1">The sequence shown here is derived from an EMBL/GenBank/DDBJ whole genome shotgun (WGS) entry which is preliminary data.</text>
</comment>
<name>A0A1H3TFG6_9BACT</name>
<proteinExistence type="predicted"/>
<protein>
    <submittedName>
        <fullName evidence="1">Uncharacterized protein</fullName>
    </submittedName>
</protein>
<reference evidence="1 2" key="1">
    <citation type="submission" date="2016-10" db="EMBL/GenBank/DDBJ databases">
        <authorList>
            <person name="Varghese N."/>
            <person name="Submissions S."/>
        </authorList>
    </citation>
    <scope>NUCLEOTIDE SEQUENCE [LARGE SCALE GENOMIC DNA]</scope>
    <source>
        <strain evidence="1 2">DSM 17997</strain>
    </source>
</reference>
<accession>A0A1H3TFG6</accession>
<organism evidence="1 2">
    <name type="scientific">Rhodonellum ikkaensis</name>
    <dbReference type="NCBI Taxonomy" id="336829"/>
    <lineage>
        <taxon>Bacteria</taxon>
        <taxon>Pseudomonadati</taxon>
        <taxon>Bacteroidota</taxon>
        <taxon>Cytophagia</taxon>
        <taxon>Cytophagales</taxon>
        <taxon>Cytophagaceae</taxon>
        <taxon>Rhodonellum</taxon>
    </lineage>
</organism>
<evidence type="ECO:0000313" key="2">
    <source>
        <dbReference type="Proteomes" id="UP000199663"/>
    </source>
</evidence>
<dbReference type="EMBL" id="FNQC01000017">
    <property type="protein sequence ID" value="SDZ48840.1"/>
    <property type="molecule type" value="Genomic_DNA"/>
</dbReference>
<dbReference type="Proteomes" id="UP000199663">
    <property type="component" value="Unassembled WGS sequence"/>
</dbReference>
<sequence>MHFFRFFAPILKITISETDSNLYLKNNGYGHPVRGNLKARKSSAFPGFQKYKLKINNSMYFSHRQKKSPLKSADFLKPSFAGHYFIFNSVFISSIFKILEIWVFSISLNLVNWILICRVISTLTSSAESVGLNSPVPAITFK</sequence>